<accession>A0ABR3XU14</accession>
<dbReference type="SUPFAM" id="SSF51905">
    <property type="entry name" value="FAD/NAD(P)-binding domain"/>
    <property type="match status" value="1"/>
</dbReference>
<evidence type="ECO:0000256" key="1">
    <source>
        <dbReference type="SAM" id="MobiDB-lite"/>
    </source>
</evidence>
<dbReference type="PROSITE" id="PS51257">
    <property type="entry name" value="PROKAR_LIPOPROTEIN"/>
    <property type="match status" value="1"/>
</dbReference>
<name>A0ABR3XU14_9PEZI</name>
<evidence type="ECO:0000259" key="3">
    <source>
        <dbReference type="Pfam" id="PF01266"/>
    </source>
</evidence>
<evidence type="ECO:0000313" key="5">
    <source>
        <dbReference type="Proteomes" id="UP001586593"/>
    </source>
</evidence>
<keyword evidence="2" id="KW-0472">Membrane</keyword>
<proteinExistence type="predicted"/>
<sequence length="462" mass="49520">MDSQQKRNIVIIGGGIIGCTTAYYLTRHSNFNPALHQITLLEATGIAANASGKAGGLLGLWAYPACLVPLSYRLHSELAQEHGGSERWGYRRVKCGSLSAVVRDEDVRKAAARKVARGHADAGTAEARPNGPANVGNGGQGSPADLPIQGISGGPREKAWEKLPKQDDNAATLLTDSLVPADLDWIDGALVEYYQEMGKPGTTDTAQVHPYYFTTAMAELARDKGVDIRLRAKATQINHSKAGVQSIEYEDRDTGSTNTIDGVTDVVVTAGPWTGKLFPRSRIEGIRAHSVVFDVDVSPYAVFTEINLPPGYVPEHRALKGQKRNHKGNVDPEIYARPGSEVYVCGEPDIALPLPDTADLVQVDEAQCDDITAYVSTISPQLAAAPVKTKQACYLPRQMRFGQERGPIIGATSVPGLYVASGHTCWGIQNGPATGLLMAELLLDGKATSADISELDPRKFKV</sequence>
<dbReference type="PANTHER" id="PTHR13847">
    <property type="entry name" value="SARCOSINE DEHYDROGENASE-RELATED"/>
    <property type="match status" value="1"/>
</dbReference>
<dbReference type="Pfam" id="PF01266">
    <property type="entry name" value="DAO"/>
    <property type="match status" value="2"/>
</dbReference>
<dbReference type="Proteomes" id="UP001586593">
    <property type="component" value="Unassembled WGS sequence"/>
</dbReference>
<feature type="domain" description="FAD dependent oxidoreductase" evidence="3">
    <location>
        <begin position="9"/>
        <end position="119"/>
    </location>
</feature>
<dbReference type="PANTHER" id="PTHR13847:SF150">
    <property type="entry name" value="OXIDOREDUCTASE TDA3-RELATED"/>
    <property type="match status" value="1"/>
</dbReference>
<gene>
    <name evidence="4" type="ORF">VTK73DRAFT_7390</name>
</gene>
<dbReference type="Gene3D" id="3.30.9.10">
    <property type="entry name" value="D-Amino Acid Oxidase, subunit A, domain 2"/>
    <property type="match status" value="1"/>
</dbReference>
<protein>
    <recommendedName>
        <fullName evidence="3">FAD dependent oxidoreductase domain-containing protein</fullName>
    </recommendedName>
</protein>
<feature type="transmembrane region" description="Helical" evidence="2">
    <location>
        <begin position="9"/>
        <end position="26"/>
    </location>
</feature>
<dbReference type="InterPro" id="IPR036188">
    <property type="entry name" value="FAD/NAD-bd_sf"/>
</dbReference>
<dbReference type="InterPro" id="IPR006076">
    <property type="entry name" value="FAD-dep_OxRdtase"/>
</dbReference>
<keyword evidence="2" id="KW-0812">Transmembrane</keyword>
<keyword evidence="5" id="KW-1185">Reference proteome</keyword>
<evidence type="ECO:0000256" key="2">
    <source>
        <dbReference type="SAM" id="Phobius"/>
    </source>
</evidence>
<organism evidence="4 5">
    <name type="scientific">Phialemonium thermophilum</name>
    <dbReference type="NCBI Taxonomy" id="223376"/>
    <lineage>
        <taxon>Eukaryota</taxon>
        <taxon>Fungi</taxon>
        <taxon>Dikarya</taxon>
        <taxon>Ascomycota</taxon>
        <taxon>Pezizomycotina</taxon>
        <taxon>Sordariomycetes</taxon>
        <taxon>Sordariomycetidae</taxon>
        <taxon>Cephalothecales</taxon>
        <taxon>Cephalothecaceae</taxon>
        <taxon>Phialemonium</taxon>
    </lineage>
</organism>
<keyword evidence="2" id="KW-1133">Transmembrane helix</keyword>
<evidence type="ECO:0000313" key="4">
    <source>
        <dbReference type="EMBL" id="KAL1879064.1"/>
    </source>
</evidence>
<feature type="domain" description="FAD dependent oxidoreductase" evidence="3">
    <location>
        <begin position="202"/>
        <end position="441"/>
    </location>
</feature>
<dbReference type="EMBL" id="JAZHXJ010000047">
    <property type="protein sequence ID" value="KAL1879064.1"/>
    <property type="molecule type" value="Genomic_DNA"/>
</dbReference>
<reference evidence="4 5" key="1">
    <citation type="journal article" date="2024" name="Commun. Biol.">
        <title>Comparative genomic analysis of thermophilic fungi reveals convergent evolutionary adaptations and gene losses.</title>
        <authorList>
            <person name="Steindorff A.S."/>
            <person name="Aguilar-Pontes M.V."/>
            <person name="Robinson A.J."/>
            <person name="Andreopoulos B."/>
            <person name="LaButti K."/>
            <person name="Kuo A."/>
            <person name="Mondo S."/>
            <person name="Riley R."/>
            <person name="Otillar R."/>
            <person name="Haridas S."/>
            <person name="Lipzen A."/>
            <person name="Grimwood J."/>
            <person name="Schmutz J."/>
            <person name="Clum A."/>
            <person name="Reid I.D."/>
            <person name="Moisan M.C."/>
            <person name="Butler G."/>
            <person name="Nguyen T.T.M."/>
            <person name="Dewar K."/>
            <person name="Conant G."/>
            <person name="Drula E."/>
            <person name="Henrissat B."/>
            <person name="Hansel C."/>
            <person name="Singer S."/>
            <person name="Hutchinson M.I."/>
            <person name="de Vries R.P."/>
            <person name="Natvig D.O."/>
            <person name="Powell A.J."/>
            <person name="Tsang A."/>
            <person name="Grigoriev I.V."/>
        </authorList>
    </citation>
    <scope>NUCLEOTIDE SEQUENCE [LARGE SCALE GENOMIC DNA]</scope>
    <source>
        <strain evidence="4 5">ATCC 24622</strain>
    </source>
</reference>
<feature type="region of interest" description="Disordered" evidence="1">
    <location>
        <begin position="115"/>
        <end position="156"/>
    </location>
</feature>
<comment type="caution">
    <text evidence="4">The sequence shown here is derived from an EMBL/GenBank/DDBJ whole genome shotgun (WGS) entry which is preliminary data.</text>
</comment>
<dbReference type="Gene3D" id="3.50.50.60">
    <property type="entry name" value="FAD/NAD(P)-binding domain"/>
    <property type="match status" value="2"/>
</dbReference>